<evidence type="ECO:0000256" key="10">
    <source>
        <dbReference type="ARBA" id="ARBA00024574"/>
    </source>
</evidence>
<comment type="caution">
    <text evidence="14">The sequence shown here is derived from an EMBL/GenBank/DDBJ whole genome shotgun (WGS) entry which is preliminary data.</text>
</comment>
<dbReference type="GO" id="GO:0045493">
    <property type="term" value="P:xylan catabolic process"/>
    <property type="evidence" value="ECO:0007669"/>
    <property type="project" value="UniProtKB-UniPathway"/>
</dbReference>
<dbReference type="Gene3D" id="3.40.50.1700">
    <property type="entry name" value="Glycoside hydrolase family 3 C-terminal domain"/>
    <property type="match status" value="1"/>
</dbReference>
<dbReference type="Gene3D" id="3.20.20.300">
    <property type="entry name" value="Glycoside hydrolase, family 3, N-terminal domain"/>
    <property type="match status" value="1"/>
</dbReference>
<dbReference type="UniPathway" id="UPA00114"/>
<reference evidence="14 15" key="1">
    <citation type="journal article" date="2019" name="New Phytol.">
        <title>Comparative genomics reveals unique wood-decay strategies and fruiting body development in the Schizophyllaceae.</title>
        <authorList>
            <person name="Almasi E."/>
            <person name="Sahu N."/>
            <person name="Krizsan K."/>
            <person name="Balint B."/>
            <person name="Kovacs G.M."/>
            <person name="Kiss B."/>
            <person name="Cseklye J."/>
            <person name="Drula E."/>
            <person name="Henrissat B."/>
            <person name="Nagy I."/>
            <person name="Chovatia M."/>
            <person name="Adam C."/>
            <person name="LaButti K."/>
            <person name="Lipzen A."/>
            <person name="Riley R."/>
            <person name="Grigoriev I.V."/>
            <person name="Nagy L.G."/>
        </authorList>
    </citation>
    <scope>NUCLEOTIDE SEQUENCE [LARGE SCALE GENOMIC DNA]</scope>
    <source>
        <strain evidence="14 15">NL-1724</strain>
    </source>
</reference>
<dbReference type="GO" id="GO:0009044">
    <property type="term" value="F:xylan 1,4-beta-xylosidase activity"/>
    <property type="evidence" value="ECO:0007669"/>
    <property type="project" value="UniProtKB-EC"/>
</dbReference>
<feature type="domain" description="Fibronectin type III-like" evidence="13">
    <location>
        <begin position="670"/>
        <end position="743"/>
    </location>
</feature>
<dbReference type="InterPro" id="IPR036962">
    <property type="entry name" value="Glyco_hydro_3_N_sf"/>
</dbReference>
<dbReference type="Pfam" id="PF00933">
    <property type="entry name" value="Glyco_hydro_3"/>
    <property type="match status" value="1"/>
</dbReference>
<evidence type="ECO:0000256" key="11">
    <source>
        <dbReference type="ARBA" id="ARBA00026107"/>
    </source>
</evidence>
<evidence type="ECO:0000256" key="12">
    <source>
        <dbReference type="SAM" id="SignalP"/>
    </source>
</evidence>
<dbReference type="InterPro" id="IPR044993">
    <property type="entry name" value="BXL"/>
</dbReference>
<evidence type="ECO:0000313" key="15">
    <source>
        <dbReference type="Proteomes" id="UP000320762"/>
    </source>
</evidence>
<dbReference type="FunFam" id="3.40.50.1700:FF:000007">
    <property type="entry name" value="Exo-1,4-beta-xylosidase xlnD"/>
    <property type="match status" value="1"/>
</dbReference>
<comment type="similarity">
    <text evidence="3">Belongs to the glycosyl hydrolase 3 family.</text>
</comment>
<dbReference type="Pfam" id="PF01915">
    <property type="entry name" value="Glyco_hydro_3_C"/>
    <property type="match status" value="1"/>
</dbReference>
<evidence type="ECO:0000259" key="13">
    <source>
        <dbReference type="SMART" id="SM01217"/>
    </source>
</evidence>
<keyword evidence="4" id="KW-0964">Secreted</keyword>
<dbReference type="SUPFAM" id="SSF51445">
    <property type="entry name" value="(Trans)glycosidases"/>
    <property type="match status" value="1"/>
</dbReference>
<evidence type="ECO:0000256" key="7">
    <source>
        <dbReference type="ARBA" id="ARBA00022801"/>
    </source>
</evidence>
<name>A0A550CP34_9AGAR</name>
<dbReference type="STRING" id="97359.A0A550CP34"/>
<dbReference type="InterPro" id="IPR001764">
    <property type="entry name" value="Glyco_hydro_3_N"/>
</dbReference>
<keyword evidence="7 14" id="KW-0378">Hydrolase</keyword>
<keyword evidence="5" id="KW-0858">Xylan degradation</keyword>
<organism evidence="14 15">
    <name type="scientific">Schizophyllum amplum</name>
    <dbReference type="NCBI Taxonomy" id="97359"/>
    <lineage>
        <taxon>Eukaryota</taxon>
        <taxon>Fungi</taxon>
        <taxon>Dikarya</taxon>
        <taxon>Basidiomycota</taxon>
        <taxon>Agaricomycotina</taxon>
        <taxon>Agaricomycetes</taxon>
        <taxon>Agaricomycetidae</taxon>
        <taxon>Agaricales</taxon>
        <taxon>Schizophyllaceae</taxon>
        <taxon>Schizophyllum</taxon>
    </lineage>
</organism>
<evidence type="ECO:0000256" key="8">
    <source>
        <dbReference type="ARBA" id="ARBA00023180"/>
    </source>
</evidence>
<dbReference type="GO" id="GO:0031222">
    <property type="term" value="P:arabinan catabolic process"/>
    <property type="evidence" value="ECO:0007669"/>
    <property type="project" value="TreeGrafter"/>
</dbReference>
<dbReference type="PANTHER" id="PTHR42721">
    <property type="entry name" value="SUGAR HYDROLASE-RELATED"/>
    <property type="match status" value="1"/>
</dbReference>
<sequence length="762" mass="81033">MALLLTSVTLALVAGSHAQADFPDCVNGPLASNAVCDTSLGHVERARALVDELTVAEMINNTVNAAAGVARLGLPPYEWWSEALHGVADSPGVFFADPGEEFSSATSFPMPINMGAAFDDELMRAVGNITSTEARAFNNGGRSGLDYWTPVINPFKDPRWGRGAETPGEDPLHTARYVRPLVEGLQGGNDPAALKVAADCKHWAAYDLEDWGGVERYAFDAVVTSQDMAEYYSPPFRSCVRDARAASVMCSYNAVNGVPACASPFLLQTVLRDAWGLAEDRWVTADCDAVGNVYDPHAYTEDFVNGSAVSLKAGADLDCGTTYAEYLPEAFDRGLIVEEDLKGALTRLYASLVWLGYFDPAENQPYRQISWADVNSPEAQALAYQAAVEGMVLLKNDGTLPLTNATASLALIGPMANATATQMQGNYNGVAPFIISPMQGFQDAGYNVTYVLGTNVTGHDADDLDAALAAAEAADMVIYVGGIDATVEKEALDRLNITWPENQLALISALEEVGKPLIVVQMGGGQLDDTDLKESSSVNAILWAGYPGQSGGTAIADTVIGTVAPAGRLPITQYPASYVDEVDMTDMTLRPDESTGSPGRTYKWYTGTPVYPYGYGLHYTNFSVAWSGTPDDACYDIQDVVGAASGYLDLAPLDTFTVTVTNEGAVASDYVVLLFVSTQAGPAPAPIKELVGYARVANVQPGASVDVDLEVTLGAISRADENGDASLYPGEYELTLDYDGALSLTFELCGDSELVAEWPRES</sequence>
<dbReference type="Gene3D" id="2.60.40.10">
    <property type="entry name" value="Immunoglobulins"/>
    <property type="match status" value="1"/>
</dbReference>
<dbReference type="InterPro" id="IPR002772">
    <property type="entry name" value="Glyco_hydro_3_C"/>
</dbReference>
<dbReference type="EC" id="3.2.1.37" evidence="11"/>
<keyword evidence="5" id="KW-0624">Polysaccharide degradation</keyword>
<dbReference type="PANTHER" id="PTHR42721:SF3">
    <property type="entry name" value="BETA-D-XYLOSIDASE 5-RELATED"/>
    <property type="match status" value="1"/>
</dbReference>
<feature type="chain" id="PRO_5022073085" description="xylan 1,4-beta-xylosidase" evidence="12">
    <location>
        <begin position="19"/>
        <end position="762"/>
    </location>
</feature>
<comment type="pathway">
    <text evidence="2">Glycan degradation; xylan degradation.</text>
</comment>
<keyword evidence="8" id="KW-0325">Glycoprotein</keyword>
<gene>
    <name evidence="14" type="ORF">BD626DRAFT_396587</name>
</gene>
<evidence type="ECO:0000256" key="2">
    <source>
        <dbReference type="ARBA" id="ARBA00004851"/>
    </source>
</evidence>
<evidence type="ECO:0000256" key="6">
    <source>
        <dbReference type="ARBA" id="ARBA00022729"/>
    </source>
</evidence>
<dbReference type="InterPro" id="IPR013783">
    <property type="entry name" value="Ig-like_fold"/>
</dbReference>
<evidence type="ECO:0000256" key="9">
    <source>
        <dbReference type="ARBA" id="ARBA00023295"/>
    </source>
</evidence>
<dbReference type="GO" id="GO:0005576">
    <property type="term" value="C:extracellular region"/>
    <property type="evidence" value="ECO:0007669"/>
    <property type="project" value="UniProtKB-SubCell"/>
</dbReference>
<dbReference type="InterPro" id="IPR026891">
    <property type="entry name" value="Fn3-like"/>
</dbReference>
<evidence type="ECO:0000313" key="14">
    <source>
        <dbReference type="EMBL" id="TRM66563.1"/>
    </source>
</evidence>
<comment type="subcellular location">
    <subcellularLocation>
        <location evidence="1">Secreted</location>
    </subcellularLocation>
</comment>
<keyword evidence="9" id="KW-0326">Glycosidase</keyword>
<dbReference type="Proteomes" id="UP000320762">
    <property type="component" value="Unassembled WGS sequence"/>
</dbReference>
<evidence type="ECO:0000256" key="5">
    <source>
        <dbReference type="ARBA" id="ARBA00022651"/>
    </source>
</evidence>
<dbReference type="EMBL" id="VDMD01000003">
    <property type="protein sequence ID" value="TRM66563.1"/>
    <property type="molecule type" value="Genomic_DNA"/>
</dbReference>
<feature type="signal peptide" evidence="12">
    <location>
        <begin position="1"/>
        <end position="18"/>
    </location>
</feature>
<keyword evidence="6 12" id="KW-0732">Signal</keyword>
<dbReference type="InterPro" id="IPR036881">
    <property type="entry name" value="Glyco_hydro_3_C_sf"/>
</dbReference>
<dbReference type="SUPFAM" id="SSF52279">
    <property type="entry name" value="Beta-D-glucan exohydrolase, C-terminal domain"/>
    <property type="match status" value="1"/>
</dbReference>
<keyword evidence="15" id="KW-1185">Reference proteome</keyword>
<keyword evidence="5" id="KW-0119">Carbohydrate metabolism</keyword>
<evidence type="ECO:0000256" key="3">
    <source>
        <dbReference type="ARBA" id="ARBA00005336"/>
    </source>
</evidence>
<comment type="catalytic activity">
    <reaction evidence="10">
        <text>Hydrolysis of (1-&gt;4)-beta-D-xylans, to remove successive D-xylose residues from the non-reducing termini.</text>
        <dbReference type="EC" id="3.2.1.37"/>
    </reaction>
</comment>
<dbReference type="SMART" id="SM01217">
    <property type="entry name" value="Fn3_like"/>
    <property type="match status" value="1"/>
</dbReference>
<dbReference type="GO" id="GO:0046556">
    <property type="term" value="F:alpha-L-arabinofuranosidase activity"/>
    <property type="evidence" value="ECO:0007669"/>
    <property type="project" value="TreeGrafter"/>
</dbReference>
<evidence type="ECO:0000256" key="4">
    <source>
        <dbReference type="ARBA" id="ARBA00022525"/>
    </source>
</evidence>
<dbReference type="OrthoDB" id="47059at2759"/>
<proteinExistence type="inferred from homology"/>
<dbReference type="AlphaFoldDB" id="A0A550CP34"/>
<accession>A0A550CP34</accession>
<dbReference type="Pfam" id="PF14310">
    <property type="entry name" value="Fn3-like"/>
    <property type="match status" value="1"/>
</dbReference>
<evidence type="ECO:0000256" key="1">
    <source>
        <dbReference type="ARBA" id="ARBA00004613"/>
    </source>
</evidence>
<protein>
    <recommendedName>
        <fullName evidence="11">xylan 1,4-beta-xylosidase</fullName>
        <ecNumber evidence="11">3.2.1.37</ecNumber>
    </recommendedName>
</protein>
<dbReference type="InterPro" id="IPR017853">
    <property type="entry name" value="GH"/>
</dbReference>